<keyword evidence="2" id="KW-1185">Reference proteome</keyword>
<comment type="caution">
    <text evidence="1">The sequence shown here is derived from an EMBL/GenBank/DDBJ whole genome shotgun (WGS) entry which is preliminary data.</text>
</comment>
<proteinExistence type="predicted"/>
<evidence type="ECO:0000313" key="1">
    <source>
        <dbReference type="EMBL" id="SMP69368.1"/>
    </source>
</evidence>
<organism evidence="1 2">
    <name type="scientific">Noviherbaspirillum suwonense</name>
    <dbReference type="NCBI Taxonomy" id="1224511"/>
    <lineage>
        <taxon>Bacteria</taxon>
        <taxon>Pseudomonadati</taxon>
        <taxon>Pseudomonadota</taxon>
        <taxon>Betaproteobacteria</taxon>
        <taxon>Burkholderiales</taxon>
        <taxon>Oxalobacteraceae</taxon>
        <taxon>Noviherbaspirillum</taxon>
    </lineage>
</organism>
<name>A0ABY1QET9_9BURK</name>
<gene>
    <name evidence="1" type="ORF">SAMN06295970_1154</name>
</gene>
<evidence type="ECO:0000313" key="2">
    <source>
        <dbReference type="Proteomes" id="UP001158049"/>
    </source>
</evidence>
<dbReference type="EMBL" id="FXUL01000015">
    <property type="protein sequence ID" value="SMP69368.1"/>
    <property type="molecule type" value="Genomic_DNA"/>
</dbReference>
<protein>
    <submittedName>
        <fullName evidence="1">Uncharacterized protein</fullName>
    </submittedName>
</protein>
<sequence>MHETVPGGLNHVGRRYSCHTRIKQMMSTQEQFASTLPEIRSTRFVRRDFLSAHIVEVGLLLQEQFGVEHAAAFLKDNFIHLDVAMRVLLRPSERRRHQG</sequence>
<accession>A0ABY1QET9</accession>
<dbReference type="RefSeq" id="WP_283443633.1">
    <property type="nucleotide sequence ID" value="NZ_FXUL01000015.1"/>
</dbReference>
<reference evidence="1 2" key="1">
    <citation type="submission" date="2017-05" db="EMBL/GenBank/DDBJ databases">
        <authorList>
            <person name="Varghese N."/>
            <person name="Submissions S."/>
        </authorList>
    </citation>
    <scope>NUCLEOTIDE SEQUENCE [LARGE SCALE GENOMIC DNA]</scope>
    <source>
        <strain evidence="1 2">DSM 26001</strain>
    </source>
</reference>
<dbReference type="Proteomes" id="UP001158049">
    <property type="component" value="Unassembled WGS sequence"/>
</dbReference>